<dbReference type="RefSeq" id="WP_305892043.1">
    <property type="nucleotide sequence ID" value="NZ_JAUZVZ010000001.1"/>
</dbReference>
<sequence>MNHEIRYRFTTAQIANRFASELKHWPVADVKTSLLDGGLAVKVRYQFDGTGFDYTCAELDDMAAKHGGTETT</sequence>
<dbReference type="Proteomes" id="UP001231616">
    <property type="component" value="Unassembled WGS sequence"/>
</dbReference>
<organism evidence="1 2">
    <name type="scientific">Alkalimonas collagenimarina</name>
    <dbReference type="NCBI Taxonomy" id="400390"/>
    <lineage>
        <taxon>Bacteria</taxon>
        <taxon>Pseudomonadati</taxon>
        <taxon>Pseudomonadota</taxon>
        <taxon>Gammaproteobacteria</taxon>
        <taxon>Alkalimonas</taxon>
    </lineage>
</organism>
<evidence type="ECO:0000313" key="1">
    <source>
        <dbReference type="EMBL" id="MDP4534776.1"/>
    </source>
</evidence>
<gene>
    <name evidence="1" type="ORF">Q3O60_01035</name>
</gene>
<protein>
    <submittedName>
        <fullName evidence="1">Uncharacterized protein</fullName>
    </submittedName>
</protein>
<proteinExistence type="predicted"/>
<name>A0ABT9GUS4_9GAMM</name>
<evidence type="ECO:0000313" key="2">
    <source>
        <dbReference type="Proteomes" id="UP001231616"/>
    </source>
</evidence>
<keyword evidence="2" id="KW-1185">Reference proteome</keyword>
<comment type="caution">
    <text evidence="1">The sequence shown here is derived from an EMBL/GenBank/DDBJ whole genome shotgun (WGS) entry which is preliminary data.</text>
</comment>
<reference evidence="1 2" key="1">
    <citation type="submission" date="2023-08" db="EMBL/GenBank/DDBJ databases">
        <authorList>
            <person name="Joshi A."/>
            <person name="Thite S."/>
        </authorList>
    </citation>
    <scope>NUCLEOTIDE SEQUENCE [LARGE SCALE GENOMIC DNA]</scope>
    <source>
        <strain evidence="1 2">AC40</strain>
    </source>
</reference>
<dbReference type="EMBL" id="JAUZVZ010000001">
    <property type="protein sequence ID" value="MDP4534776.1"/>
    <property type="molecule type" value="Genomic_DNA"/>
</dbReference>
<accession>A0ABT9GUS4</accession>